<sequence length="605" mass="59301">MLKTVTSVTLIAALGLTGCSTASGTTLTSGTSTVHSAVSGTTAGTSTSNTAAGQTLDAQTHYTNEDLTWDSSGEKTIDLANPTATDGVSVENGTITITSGGTYRLTGEYSGQVKIEATKTDTVRLVLDNAKITNSTGPAINVAGAGEAIIYTASGTANTIADGANYAAKGADDPDAAIYSTANLTLAGEGSLSVKGSYEEGIHTTGGLVIASGTLEVNAANTGIKGKDYVDITGGIVNVTAAQDGIKSTNTDDESLGFTRLSAGSVTVSAGDDGLKAPRTLEISGGTLNIEKSNEGIEAQYINILDGDVTVNSTDDGINASLKDSSSDTSSDTTSGTAAAGQQTQQNQNGQAQQAPAGGGAAPGGNQGSTGQSGNAGQAGNTGQQNSSTGQNTTNTTQNSTGQNTDGQSSTGQNQQNMPQPPAGDTGQPPADGAMPGGGGGTFEVVDAAINISGGTVVVNAEGDGIDSNGTATFSGGTVTVNGPTAGGNNALDSNGDLLLNGGIVTAGSTADMFEAPSSASTSGYLKITDSSALTQGSTIQVTDSSGTVVANYKITKSGVQLVVVSNKNIVKGQSYTVSVTSGSVDAASTTAASGASELGSFTAA</sequence>
<proteinExistence type="predicted"/>
<feature type="chain" id="PRO_5039328785" evidence="2">
    <location>
        <begin position="23"/>
        <end position="605"/>
    </location>
</feature>
<evidence type="ECO:0000313" key="3">
    <source>
        <dbReference type="EMBL" id="EID51635.1"/>
    </source>
</evidence>
<name>I0UUT2_9MICC</name>
<keyword evidence="2" id="KW-0732">Signal</keyword>
<dbReference type="EMBL" id="AJJQ01000017">
    <property type="protein sequence ID" value="EID51635.1"/>
    <property type="molecule type" value="Genomic_DNA"/>
</dbReference>
<feature type="compositionally biased region" description="Gly residues" evidence="1">
    <location>
        <begin position="357"/>
        <end position="368"/>
    </location>
</feature>
<dbReference type="InterPro" id="IPR025584">
    <property type="entry name" value="Cthe_2159"/>
</dbReference>
<feature type="compositionally biased region" description="Polar residues" evidence="1">
    <location>
        <begin position="409"/>
        <end position="418"/>
    </location>
</feature>
<gene>
    <name evidence="3" type="ORF">HMPREF1324_1648</name>
</gene>
<accession>I0UUT2</accession>
<dbReference type="AlphaFoldDB" id="I0UUT2"/>
<protein>
    <submittedName>
        <fullName evidence="3">Lipoprotein</fullName>
    </submittedName>
</protein>
<feature type="compositionally biased region" description="Low complexity" evidence="1">
    <location>
        <begin position="369"/>
        <end position="408"/>
    </location>
</feature>
<dbReference type="PROSITE" id="PS51257">
    <property type="entry name" value="PROKAR_LIPOPROTEIN"/>
    <property type="match status" value="1"/>
</dbReference>
<dbReference type="Pfam" id="PF14262">
    <property type="entry name" value="Cthe_2159"/>
    <property type="match status" value="1"/>
</dbReference>
<evidence type="ECO:0000256" key="2">
    <source>
        <dbReference type="SAM" id="SignalP"/>
    </source>
</evidence>
<reference evidence="3" key="1">
    <citation type="submission" date="2012-03" db="EMBL/GenBank/DDBJ databases">
        <authorList>
            <person name="Durkin A.S."/>
            <person name="McCorrison J."/>
            <person name="Torralba M."/>
            <person name="Gillis M."/>
            <person name="Methe B."/>
            <person name="Sutton G."/>
            <person name="Nelson K.E."/>
        </authorList>
    </citation>
    <scope>NUCLEOTIDE SEQUENCE [LARGE SCALE GENOMIC DNA]</scope>
    <source>
        <strain evidence="3">F0474</strain>
    </source>
</reference>
<dbReference type="Proteomes" id="UP000004863">
    <property type="component" value="Unassembled WGS sequence"/>
</dbReference>
<organism evidence="3 4">
    <name type="scientific">Rothia aeria F0474</name>
    <dbReference type="NCBI Taxonomy" id="1125724"/>
    <lineage>
        <taxon>Bacteria</taxon>
        <taxon>Bacillati</taxon>
        <taxon>Actinomycetota</taxon>
        <taxon>Actinomycetes</taxon>
        <taxon>Micrococcales</taxon>
        <taxon>Micrococcaceae</taxon>
        <taxon>Rothia</taxon>
    </lineage>
</organism>
<evidence type="ECO:0000313" key="4">
    <source>
        <dbReference type="Proteomes" id="UP000004863"/>
    </source>
</evidence>
<feature type="signal peptide" evidence="2">
    <location>
        <begin position="1"/>
        <end position="22"/>
    </location>
</feature>
<feature type="compositionally biased region" description="Low complexity" evidence="1">
    <location>
        <begin position="327"/>
        <end position="356"/>
    </location>
</feature>
<keyword evidence="3" id="KW-0449">Lipoprotein</keyword>
<dbReference type="PATRIC" id="fig|1125724.3.peg.636"/>
<comment type="caution">
    <text evidence="3">The sequence shown here is derived from an EMBL/GenBank/DDBJ whole genome shotgun (WGS) entry which is preliminary data.</text>
</comment>
<keyword evidence="4" id="KW-1185">Reference proteome</keyword>
<evidence type="ECO:0000256" key="1">
    <source>
        <dbReference type="SAM" id="MobiDB-lite"/>
    </source>
</evidence>
<feature type="region of interest" description="Disordered" evidence="1">
    <location>
        <begin position="319"/>
        <end position="442"/>
    </location>
</feature>